<evidence type="ECO:0000256" key="7">
    <source>
        <dbReference type="PIRSR" id="PIRSR000398-1"/>
    </source>
</evidence>
<organism evidence="9 10">
    <name type="scientific">Chryseobacterium rhizoplanae</name>
    <dbReference type="NCBI Taxonomy" id="1609531"/>
    <lineage>
        <taxon>Bacteria</taxon>
        <taxon>Pseudomonadati</taxon>
        <taxon>Bacteroidota</taxon>
        <taxon>Flavobacteriia</taxon>
        <taxon>Flavobacteriales</taxon>
        <taxon>Weeksellaceae</taxon>
        <taxon>Chryseobacterium group</taxon>
        <taxon>Chryseobacterium</taxon>
    </lineage>
</organism>
<dbReference type="PIRSF" id="PIRSF000398">
    <property type="entry name" value="M_m6A_EcoRV"/>
    <property type="match status" value="1"/>
</dbReference>
<proteinExistence type="inferred from homology"/>
<dbReference type="InterPro" id="IPR002052">
    <property type="entry name" value="DNA_methylase_N6_adenine_CS"/>
</dbReference>
<feature type="binding site" evidence="7">
    <location>
        <position position="20"/>
    </location>
    <ligand>
        <name>S-adenosyl-L-methionine</name>
        <dbReference type="ChEBI" id="CHEBI:59789"/>
    </ligand>
</feature>
<dbReference type="Pfam" id="PF02086">
    <property type="entry name" value="MethyltransfD12"/>
    <property type="match status" value="1"/>
</dbReference>
<name>A0A521C438_9FLAO</name>
<dbReference type="InterPro" id="IPR012327">
    <property type="entry name" value="MeTrfase_D12"/>
</dbReference>
<evidence type="ECO:0000256" key="8">
    <source>
        <dbReference type="RuleBase" id="RU361257"/>
    </source>
</evidence>
<accession>A0A521C438</accession>
<sequence>MTTEEKKIQVLNFLRWTGSKRWFVKDHIKKFLPDHFNNYHEPFLGGGSVFFFVKQLLIKDQKEFFLSDTNEELINVYEQLRDNPEDVINCLKTFKNTKDEYYKIRKYNPRIKSKKAAKFIYLNRTSFNGIYRVNANGIYNVPYGHRPKVDFVTENLLRNVNKLLQGIKFSTQSFEEALIHVKKGDLVFLDPPYTVAHENNGFIEYNQKLFSWEDQEKLKQIIEQIISREAFFILTNASHHSIENLYKDIANITVLSRPSIVGGRSKTRGMYNEFIIYNF</sequence>
<dbReference type="EC" id="2.1.1.72" evidence="2 8"/>
<dbReference type="PROSITE" id="PS00092">
    <property type="entry name" value="N6_MTASE"/>
    <property type="match status" value="1"/>
</dbReference>
<reference evidence="9 10" key="1">
    <citation type="submission" date="2017-05" db="EMBL/GenBank/DDBJ databases">
        <authorList>
            <person name="Varghese N."/>
            <person name="Submissions S."/>
        </authorList>
    </citation>
    <scope>NUCLEOTIDE SEQUENCE [LARGE SCALE GENOMIC DNA]</scope>
    <source>
        <strain evidence="9 10">DSM 29371</strain>
    </source>
</reference>
<feature type="binding site" evidence="7">
    <location>
        <position position="68"/>
    </location>
    <ligand>
        <name>S-adenosyl-L-methionine</name>
        <dbReference type="ChEBI" id="CHEBI:59789"/>
    </ligand>
</feature>
<dbReference type="RefSeq" id="WP_142717366.1">
    <property type="nucleotide sequence ID" value="NZ_FXTC01000002.1"/>
</dbReference>
<dbReference type="PANTHER" id="PTHR30481:SF3">
    <property type="entry name" value="DNA ADENINE METHYLASE"/>
    <property type="match status" value="1"/>
</dbReference>
<dbReference type="PRINTS" id="PR00505">
    <property type="entry name" value="D12N6MTFRASE"/>
</dbReference>
<evidence type="ECO:0000313" key="9">
    <source>
        <dbReference type="EMBL" id="SMO54247.1"/>
    </source>
</evidence>
<evidence type="ECO:0000256" key="1">
    <source>
        <dbReference type="ARBA" id="ARBA00006594"/>
    </source>
</evidence>
<keyword evidence="5 8" id="KW-0949">S-adenosyl-L-methionine</keyword>
<protein>
    <recommendedName>
        <fullName evidence="2 8">Site-specific DNA-methyltransferase (adenine-specific)</fullName>
        <ecNumber evidence="2 8">2.1.1.72</ecNumber>
    </recommendedName>
</protein>
<dbReference type="GO" id="GO:0009307">
    <property type="term" value="P:DNA restriction-modification system"/>
    <property type="evidence" value="ECO:0007669"/>
    <property type="project" value="InterPro"/>
</dbReference>
<evidence type="ECO:0000256" key="3">
    <source>
        <dbReference type="ARBA" id="ARBA00022603"/>
    </source>
</evidence>
<dbReference type="InterPro" id="IPR012263">
    <property type="entry name" value="M_m6A_EcoRV"/>
</dbReference>
<dbReference type="GO" id="GO:0009007">
    <property type="term" value="F:site-specific DNA-methyltransferase (adenine-specific) activity"/>
    <property type="evidence" value="ECO:0007669"/>
    <property type="project" value="UniProtKB-UniRule"/>
</dbReference>
<dbReference type="Gene3D" id="3.40.50.150">
    <property type="entry name" value="Vaccinia Virus protein VP39"/>
    <property type="match status" value="1"/>
</dbReference>
<dbReference type="PANTHER" id="PTHR30481">
    <property type="entry name" value="DNA ADENINE METHYLASE"/>
    <property type="match status" value="1"/>
</dbReference>
<keyword evidence="10" id="KW-1185">Reference proteome</keyword>
<dbReference type="GO" id="GO:0032259">
    <property type="term" value="P:methylation"/>
    <property type="evidence" value="ECO:0007669"/>
    <property type="project" value="UniProtKB-KW"/>
</dbReference>
<gene>
    <name evidence="9" type="ORF">SAMN06265171_102428</name>
</gene>
<dbReference type="Proteomes" id="UP000316916">
    <property type="component" value="Unassembled WGS sequence"/>
</dbReference>
<dbReference type="GO" id="GO:0043565">
    <property type="term" value="F:sequence-specific DNA binding"/>
    <property type="evidence" value="ECO:0007669"/>
    <property type="project" value="TreeGrafter"/>
</dbReference>
<comment type="catalytic activity">
    <reaction evidence="6 8">
        <text>a 2'-deoxyadenosine in DNA + S-adenosyl-L-methionine = an N(6)-methyl-2'-deoxyadenosine in DNA + S-adenosyl-L-homocysteine + H(+)</text>
        <dbReference type="Rhea" id="RHEA:15197"/>
        <dbReference type="Rhea" id="RHEA-COMP:12418"/>
        <dbReference type="Rhea" id="RHEA-COMP:12419"/>
        <dbReference type="ChEBI" id="CHEBI:15378"/>
        <dbReference type="ChEBI" id="CHEBI:57856"/>
        <dbReference type="ChEBI" id="CHEBI:59789"/>
        <dbReference type="ChEBI" id="CHEBI:90615"/>
        <dbReference type="ChEBI" id="CHEBI:90616"/>
        <dbReference type="EC" id="2.1.1.72"/>
    </reaction>
</comment>
<dbReference type="GO" id="GO:1904047">
    <property type="term" value="F:S-adenosyl-L-methionine binding"/>
    <property type="evidence" value="ECO:0007669"/>
    <property type="project" value="TreeGrafter"/>
</dbReference>
<feature type="binding site" evidence="7">
    <location>
        <position position="190"/>
    </location>
    <ligand>
        <name>S-adenosyl-L-methionine</name>
        <dbReference type="ChEBI" id="CHEBI:59789"/>
    </ligand>
</feature>
<dbReference type="InterPro" id="IPR029063">
    <property type="entry name" value="SAM-dependent_MTases_sf"/>
</dbReference>
<dbReference type="InterPro" id="IPR023095">
    <property type="entry name" value="Ade_MeTrfase_dom_2"/>
</dbReference>
<evidence type="ECO:0000256" key="5">
    <source>
        <dbReference type="ARBA" id="ARBA00022691"/>
    </source>
</evidence>
<comment type="similarity">
    <text evidence="1 8">Belongs to the N(4)/N(6)-methyltransferase family.</text>
</comment>
<feature type="binding site" evidence="7">
    <location>
        <position position="16"/>
    </location>
    <ligand>
        <name>S-adenosyl-L-methionine</name>
        <dbReference type="ChEBI" id="CHEBI:59789"/>
    </ligand>
</feature>
<dbReference type="EMBL" id="FXTC01000002">
    <property type="protein sequence ID" value="SMO54247.1"/>
    <property type="molecule type" value="Genomic_DNA"/>
</dbReference>
<dbReference type="SUPFAM" id="SSF53335">
    <property type="entry name" value="S-adenosyl-L-methionine-dependent methyltransferases"/>
    <property type="match status" value="1"/>
</dbReference>
<evidence type="ECO:0000313" key="10">
    <source>
        <dbReference type="Proteomes" id="UP000316916"/>
    </source>
</evidence>
<keyword evidence="4 8" id="KW-0808">Transferase</keyword>
<evidence type="ECO:0000256" key="4">
    <source>
        <dbReference type="ARBA" id="ARBA00022679"/>
    </source>
</evidence>
<keyword evidence="3 8" id="KW-0489">Methyltransferase</keyword>
<dbReference type="Gene3D" id="1.10.1020.10">
    <property type="entry name" value="Adenine-specific Methyltransferase, Domain 2"/>
    <property type="match status" value="1"/>
</dbReference>
<dbReference type="AlphaFoldDB" id="A0A521C438"/>
<dbReference type="GO" id="GO:0006298">
    <property type="term" value="P:mismatch repair"/>
    <property type="evidence" value="ECO:0007669"/>
    <property type="project" value="TreeGrafter"/>
</dbReference>
<evidence type="ECO:0000256" key="2">
    <source>
        <dbReference type="ARBA" id="ARBA00011900"/>
    </source>
</evidence>
<dbReference type="NCBIfam" id="TIGR00571">
    <property type="entry name" value="dam"/>
    <property type="match status" value="1"/>
</dbReference>
<evidence type="ECO:0000256" key="6">
    <source>
        <dbReference type="ARBA" id="ARBA00047942"/>
    </source>
</evidence>